<dbReference type="AlphaFoldDB" id="A0AAU9SCQ0"/>
<keyword evidence="1" id="KW-1133">Transmembrane helix</keyword>
<sequence>MRLYKATNNFKNNSKILIHINGICLLARLLLVFALNNSKILLVKHHASTSTKSQQRPSSPWLDLFFFLCSQLFFLLPPLHNPKLFPKQ</sequence>
<keyword evidence="1" id="KW-0472">Membrane</keyword>
<dbReference type="EMBL" id="OU466861">
    <property type="protein sequence ID" value="CAH2063727.1"/>
    <property type="molecule type" value="Genomic_DNA"/>
</dbReference>
<evidence type="ECO:0000313" key="3">
    <source>
        <dbReference type="Proteomes" id="UP000836841"/>
    </source>
</evidence>
<keyword evidence="3" id="KW-1185">Reference proteome</keyword>
<gene>
    <name evidence="2" type="ORF">TAV2_LOCUS15687</name>
</gene>
<feature type="transmembrane region" description="Helical" evidence="1">
    <location>
        <begin position="61"/>
        <end position="79"/>
    </location>
</feature>
<protein>
    <submittedName>
        <fullName evidence="2">Uncharacterized protein</fullName>
    </submittedName>
</protein>
<dbReference type="Proteomes" id="UP000836841">
    <property type="component" value="Chromosome 5"/>
</dbReference>
<evidence type="ECO:0000256" key="1">
    <source>
        <dbReference type="SAM" id="Phobius"/>
    </source>
</evidence>
<proteinExistence type="predicted"/>
<feature type="transmembrane region" description="Helical" evidence="1">
    <location>
        <begin position="16"/>
        <end position="35"/>
    </location>
</feature>
<evidence type="ECO:0000313" key="2">
    <source>
        <dbReference type="EMBL" id="CAH2063727.1"/>
    </source>
</evidence>
<organism evidence="2 3">
    <name type="scientific">Thlaspi arvense</name>
    <name type="common">Field penny-cress</name>
    <dbReference type="NCBI Taxonomy" id="13288"/>
    <lineage>
        <taxon>Eukaryota</taxon>
        <taxon>Viridiplantae</taxon>
        <taxon>Streptophyta</taxon>
        <taxon>Embryophyta</taxon>
        <taxon>Tracheophyta</taxon>
        <taxon>Spermatophyta</taxon>
        <taxon>Magnoliopsida</taxon>
        <taxon>eudicotyledons</taxon>
        <taxon>Gunneridae</taxon>
        <taxon>Pentapetalae</taxon>
        <taxon>rosids</taxon>
        <taxon>malvids</taxon>
        <taxon>Brassicales</taxon>
        <taxon>Brassicaceae</taxon>
        <taxon>Thlaspideae</taxon>
        <taxon>Thlaspi</taxon>
    </lineage>
</organism>
<keyword evidence="1" id="KW-0812">Transmembrane</keyword>
<accession>A0AAU9SCQ0</accession>
<name>A0AAU9SCQ0_THLAR</name>
<reference evidence="2 3" key="1">
    <citation type="submission" date="2022-03" db="EMBL/GenBank/DDBJ databases">
        <authorList>
            <person name="Nunn A."/>
            <person name="Chopra R."/>
            <person name="Nunn A."/>
            <person name="Contreras Garrido A."/>
        </authorList>
    </citation>
    <scope>NUCLEOTIDE SEQUENCE [LARGE SCALE GENOMIC DNA]</scope>
</reference>